<evidence type="ECO:0000313" key="1">
    <source>
        <dbReference type="EMBL" id="WHP04773.1"/>
    </source>
</evidence>
<dbReference type="RefSeq" id="WP_283266410.1">
    <property type="nucleotide sequence ID" value="NZ_CP125669.1"/>
</dbReference>
<keyword evidence="2" id="KW-1185">Reference proteome</keyword>
<dbReference type="Pfam" id="PF07409">
    <property type="entry name" value="GP46"/>
    <property type="match status" value="1"/>
</dbReference>
<dbReference type="EMBL" id="CP125669">
    <property type="protein sequence ID" value="WHP04773.1"/>
    <property type="molecule type" value="Genomic_DNA"/>
</dbReference>
<dbReference type="InterPro" id="IPR010877">
    <property type="entry name" value="Phage_Mu_Gp46"/>
</dbReference>
<dbReference type="Proteomes" id="UP001229836">
    <property type="component" value="Chromosome"/>
</dbReference>
<sequence>MGNINLETKDYVLNSLDAAFNDDVVQSACLRLNIHRGRYWADPDLGSRFYMLKRSKDVPRMLQIVKQYAEDALADLVPVRLQSLIVSTTQTIKSRIDLSIEITRLTGEKQTIQYFVTVGG</sequence>
<gene>
    <name evidence="1" type="ORF">QLH32_11985</name>
</gene>
<protein>
    <submittedName>
        <fullName evidence="1">Phage GP46 family protein</fullName>
    </submittedName>
</protein>
<name>A0ABY8S175_9GAMM</name>
<proteinExistence type="predicted"/>
<reference evidence="1 2" key="1">
    <citation type="submission" date="2023-05" db="EMBL/GenBank/DDBJ databases">
        <title>The complete genome of Acinetobacter sp. nov KCTC 92772.</title>
        <authorList>
            <person name="Zhou G."/>
        </authorList>
    </citation>
    <scope>NUCLEOTIDE SEQUENCE [LARGE SCALE GENOMIC DNA]</scope>
    <source>
        <strain evidence="1 2">KCTC 92772</strain>
    </source>
</reference>
<accession>A0ABY8S175</accession>
<organism evidence="1 2">
    <name type="scientific">Acinetobacter corruptisaponis</name>
    <dbReference type="NCBI Taxonomy" id="3045147"/>
    <lineage>
        <taxon>Bacteria</taxon>
        <taxon>Pseudomonadati</taxon>
        <taxon>Pseudomonadota</taxon>
        <taxon>Gammaproteobacteria</taxon>
        <taxon>Moraxellales</taxon>
        <taxon>Moraxellaceae</taxon>
        <taxon>Acinetobacter</taxon>
    </lineage>
</organism>
<evidence type="ECO:0000313" key="2">
    <source>
        <dbReference type="Proteomes" id="UP001229836"/>
    </source>
</evidence>